<keyword evidence="4" id="KW-1185">Reference proteome</keyword>
<evidence type="ECO:0000256" key="1">
    <source>
        <dbReference type="SAM" id="MobiDB-lite"/>
    </source>
</evidence>
<dbReference type="Gene3D" id="2.40.160.10">
    <property type="entry name" value="Porin"/>
    <property type="match status" value="1"/>
</dbReference>
<feature type="region of interest" description="Disordered" evidence="1">
    <location>
        <begin position="26"/>
        <end position="46"/>
    </location>
</feature>
<comment type="caution">
    <text evidence="3">The sequence shown here is derived from an EMBL/GenBank/DDBJ whole genome shotgun (WGS) entry which is preliminary data.</text>
</comment>
<feature type="chain" id="PRO_5041244906" evidence="2">
    <location>
        <begin position="25"/>
        <end position="416"/>
    </location>
</feature>
<feature type="signal peptide" evidence="2">
    <location>
        <begin position="1"/>
        <end position="24"/>
    </location>
</feature>
<dbReference type="EMBL" id="BRXS01000007">
    <property type="protein sequence ID" value="GLC28043.1"/>
    <property type="molecule type" value="Genomic_DNA"/>
</dbReference>
<dbReference type="InterPro" id="IPR010870">
    <property type="entry name" value="Porin_O/P"/>
</dbReference>
<keyword evidence="2" id="KW-0732">Signal</keyword>
<feature type="compositionally biased region" description="Basic and acidic residues" evidence="1">
    <location>
        <begin position="28"/>
        <end position="40"/>
    </location>
</feature>
<protein>
    <submittedName>
        <fullName evidence="3">Porin</fullName>
    </submittedName>
</protein>
<dbReference type="InterPro" id="IPR023614">
    <property type="entry name" value="Porin_dom_sf"/>
</dbReference>
<evidence type="ECO:0000313" key="3">
    <source>
        <dbReference type="EMBL" id="GLC28043.1"/>
    </source>
</evidence>
<evidence type="ECO:0000256" key="2">
    <source>
        <dbReference type="SAM" id="SignalP"/>
    </source>
</evidence>
<sequence>MPRGLAAAVVAVFLLCLAPARLSAQTDAPRDSQPAKRDTARTPAPRSRAWYERLSLRGYTQVRYNRLLETNPDLTCAQCDRSIGRNNGFFIRRSRIVLSGEVHPRVSVYIQPDLASEANGQLHYAQIRDAYFDLFLDSAKTLRLRVGQSKIPFGFQNLQSSSNRLPLDRDDGLNSGLPNERDLGVMGYWSPPTARHRFKVLTDSGYKGSGDYGVVGLGIFNGQTANRAEQNDGQHAVLRVSYPFQLPGGQFVEAGVQGYSGRFVIPSSQRTAGLNAPREFDDRRVAASLIVYPQPIGFQAEWNVGRGPSFSREGTPTIREEHLSGGYAMVMMRTKPGSHVLTPFARGQYYDGGKKLDTDARHHRVRELEVGAEWLPFSAFELTASYVASDRRTSDFAAPDAREQGRFLRLQAQFNY</sequence>
<reference evidence="3" key="1">
    <citation type="submission" date="2022-08" db="EMBL/GenBank/DDBJ databases">
        <title>Draft genome sequencing of Roseisolibacter agri AW1220.</title>
        <authorList>
            <person name="Tobiishi Y."/>
            <person name="Tonouchi A."/>
        </authorList>
    </citation>
    <scope>NUCLEOTIDE SEQUENCE</scope>
    <source>
        <strain evidence="3">AW1220</strain>
    </source>
</reference>
<proteinExistence type="predicted"/>
<organism evidence="3 4">
    <name type="scientific">Roseisolibacter agri</name>
    <dbReference type="NCBI Taxonomy" id="2014610"/>
    <lineage>
        <taxon>Bacteria</taxon>
        <taxon>Pseudomonadati</taxon>
        <taxon>Gemmatimonadota</taxon>
        <taxon>Gemmatimonadia</taxon>
        <taxon>Gemmatimonadales</taxon>
        <taxon>Gemmatimonadaceae</taxon>
        <taxon>Roseisolibacter</taxon>
    </lineage>
</organism>
<dbReference type="AlphaFoldDB" id="A0AA37QLI8"/>
<gene>
    <name evidence="3" type="ORF">rosag_45560</name>
</gene>
<accession>A0AA37QLI8</accession>
<dbReference type="Proteomes" id="UP001161325">
    <property type="component" value="Unassembled WGS sequence"/>
</dbReference>
<evidence type="ECO:0000313" key="4">
    <source>
        <dbReference type="Proteomes" id="UP001161325"/>
    </source>
</evidence>
<name>A0AA37QLI8_9BACT</name>
<dbReference type="Pfam" id="PF07396">
    <property type="entry name" value="Porin_O_P"/>
    <property type="match status" value="1"/>
</dbReference>